<dbReference type="AlphaFoldDB" id="A0A8G1XEV0"/>
<evidence type="ECO:0000313" key="7">
    <source>
        <dbReference type="Proteomes" id="UP000267408"/>
    </source>
</evidence>
<dbReference type="SUPFAM" id="SSF46689">
    <property type="entry name" value="Homeodomain-like"/>
    <property type="match status" value="1"/>
</dbReference>
<feature type="domain" description="HTH tetR-type" evidence="5">
    <location>
        <begin position="22"/>
        <end position="82"/>
    </location>
</feature>
<dbReference type="Gene3D" id="1.10.10.60">
    <property type="entry name" value="Homeodomain-like"/>
    <property type="match status" value="1"/>
</dbReference>
<dbReference type="InterPro" id="IPR009057">
    <property type="entry name" value="Homeodomain-like_sf"/>
</dbReference>
<dbReference type="OrthoDB" id="5112469at2"/>
<keyword evidence="2 4" id="KW-0238">DNA-binding</keyword>
<dbReference type="InterPro" id="IPR001647">
    <property type="entry name" value="HTH_TetR"/>
</dbReference>
<dbReference type="PRINTS" id="PR00455">
    <property type="entry name" value="HTHTETR"/>
</dbReference>
<dbReference type="SUPFAM" id="SSF48498">
    <property type="entry name" value="Tetracyclin repressor-like, C-terminal domain"/>
    <property type="match status" value="1"/>
</dbReference>
<dbReference type="EMBL" id="RJVJ01000001">
    <property type="protein sequence ID" value="ROR46563.1"/>
    <property type="molecule type" value="Genomic_DNA"/>
</dbReference>
<dbReference type="GO" id="GO:0003700">
    <property type="term" value="F:DNA-binding transcription factor activity"/>
    <property type="evidence" value="ECO:0007669"/>
    <property type="project" value="TreeGrafter"/>
</dbReference>
<evidence type="ECO:0000313" key="6">
    <source>
        <dbReference type="EMBL" id="ROR46563.1"/>
    </source>
</evidence>
<accession>A0A8G1XEV0</accession>
<evidence type="ECO:0000256" key="1">
    <source>
        <dbReference type="ARBA" id="ARBA00023015"/>
    </source>
</evidence>
<evidence type="ECO:0000256" key="3">
    <source>
        <dbReference type="ARBA" id="ARBA00023163"/>
    </source>
</evidence>
<proteinExistence type="predicted"/>
<comment type="caution">
    <text evidence="6">The sequence shown here is derived from an EMBL/GenBank/DDBJ whole genome shotgun (WGS) entry which is preliminary data.</text>
</comment>
<dbReference type="InterPro" id="IPR036271">
    <property type="entry name" value="Tet_transcr_reg_TetR-rel_C_sf"/>
</dbReference>
<name>A0A8G1XEV0_9ACTN</name>
<sequence length="219" mass="23597">MNGTTAIAALVADEVPATRKGEQTRARIIEAAASLLAASGYHDLKVLDVCAAARISAGTFYTHFKDRSALCEEVLVRVVRSVTQEILVGAGQGGDPFAAIVETNTRYIALFISAGPFNRALQQLVDESERVRAAWQEANAAIAEHIAAGVARRTGQEPDLAAARAAQAMLDGVLMQYFAWQDASLREAFGDVDELAQRVSVLWYRLLYRCDPPAPHSGP</sequence>
<dbReference type="RefSeq" id="WP_123559249.1">
    <property type="nucleotide sequence ID" value="NZ_RJVJ01000001.1"/>
</dbReference>
<dbReference type="Pfam" id="PF00440">
    <property type="entry name" value="TetR_N"/>
    <property type="match status" value="1"/>
</dbReference>
<dbReference type="GO" id="GO:0000976">
    <property type="term" value="F:transcription cis-regulatory region binding"/>
    <property type="evidence" value="ECO:0007669"/>
    <property type="project" value="TreeGrafter"/>
</dbReference>
<protein>
    <submittedName>
        <fullName evidence="6">TetR family transcriptional regulator</fullName>
    </submittedName>
</protein>
<keyword evidence="3" id="KW-0804">Transcription</keyword>
<dbReference type="PROSITE" id="PS50977">
    <property type="entry name" value="HTH_TETR_2"/>
    <property type="match status" value="1"/>
</dbReference>
<evidence type="ECO:0000256" key="4">
    <source>
        <dbReference type="PROSITE-ProRule" id="PRU00335"/>
    </source>
</evidence>
<feature type="DNA-binding region" description="H-T-H motif" evidence="4">
    <location>
        <begin position="45"/>
        <end position="64"/>
    </location>
</feature>
<organism evidence="6 7">
    <name type="scientific">Kitasatospora cineracea</name>
    <dbReference type="NCBI Taxonomy" id="88074"/>
    <lineage>
        <taxon>Bacteria</taxon>
        <taxon>Bacillati</taxon>
        <taxon>Actinomycetota</taxon>
        <taxon>Actinomycetes</taxon>
        <taxon>Kitasatosporales</taxon>
        <taxon>Streptomycetaceae</taxon>
        <taxon>Kitasatospora</taxon>
    </lineage>
</organism>
<dbReference type="InterPro" id="IPR050109">
    <property type="entry name" value="HTH-type_TetR-like_transc_reg"/>
</dbReference>
<dbReference type="Proteomes" id="UP000267408">
    <property type="component" value="Unassembled WGS sequence"/>
</dbReference>
<evidence type="ECO:0000256" key="2">
    <source>
        <dbReference type="ARBA" id="ARBA00023125"/>
    </source>
</evidence>
<dbReference type="PANTHER" id="PTHR30055:SF234">
    <property type="entry name" value="HTH-TYPE TRANSCRIPTIONAL REGULATOR BETI"/>
    <property type="match status" value="1"/>
</dbReference>
<evidence type="ECO:0000259" key="5">
    <source>
        <dbReference type="PROSITE" id="PS50977"/>
    </source>
</evidence>
<reference evidence="6 7" key="1">
    <citation type="submission" date="2018-11" db="EMBL/GenBank/DDBJ databases">
        <title>Sequencing the genomes of 1000 actinobacteria strains.</title>
        <authorList>
            <person name="Klenk H.-P."/>
        </authorList>
    </citation>
    <scope>NUCLEOTIDE SEQUENCE [LARGE SCALE GENOMIC DNA]</scope>
    <source>
        <strain evidence="6 7">DSM 44780</strain>
    </source>
</reference>
<dbReference type="Gene3D" id="1.10.357.10">
    <property type="entry name" value="Tetracycline Repressor, domain 2"/>
    <property type="match status" value="1"/>
</dbReference>
<gene>
    <name evidence="6" type="ORF">EDD39_4843</name>
</gene>
<keyword evidence="1" id="KW-0805">Transcription regulation</keyword>
<dbReference type="PANTHER" id="PTHR30055">
    <property type="entry name" value="HTH-TYPE TRANSCRIPTIONAL REGULATOR RUTR"/>
    <property type="match status" value="1"/>
</dbReference>